<feature type="domain" description="PPM-type phosphatase" evidence="12">
    <location>
        <begin position="189"/>
        <end position="488"/>
    </location>
</feature>
<dbReference type="AlphaFoldDB" id="A0A1Q9EQK8"/>
<evidence type="ECO:0000256" key="11">
    <source>
        <dbReference type="SAM" id="MobiDB-lite"/>
    </source>
</evidence>
<accession>A0A1Q9EQK8</accession>
<dbReference type="GO" id="GO:0046872">
    <property type="term" value="F:metal ion binding"/>
    <property type="evidence" value="ECO:0007669"/>
    <property type="project" value="UniProtKB-KW"/>
</dbReference>
<dbReference type="InterPro" id="IPR015655">
    <property type="entry name" value="PP2C"/>
</dbReference>
<evidence type="ECO:0000256" key="3">
    <source>
        <dbReference type="ARBA" id="ARBA00013081"/>
    </source>
</evidence>
<evidence type="ECO:0000256" key="1">
    <source>
        <dbReference type="ARBA" id="ARBA00001936"/>
    </source>
</evidence>
<keyword evidence="7" id="KW-0904">Protein phosphatase</keyword>
<dbReference type="PANTHER" id="PTHR13832:SF803">
    <property type="entry name" value="PROTEIN PHOSPHATASE 1G"/>
    <property type="match status" value="1"/>
</dbReference>
<comment type="similarity">
    <text evidence="2">Belongs to the PP2C family.</text>
</comment>
<feature type="region of interest" description="Disordered" evidence="11">
    <location>
        <begin position="59"/>
        <end position="79"/>
    </location>
</feature>
<comment type="catalytic activity">
    <reaction evidence="10">
        <text>O-phospho-L-threonyl-[protein] + H2O = L-threonyl-[protein] + phosphate</text>
        <dbReference type="Rhea" id="RHEA:47004"/>
        <dbReference type="Rhea" id="RHEA-COMP:11060"/>
        <dbReference type="Rhea" id="RHEA-COMP:11605"/>
        <dbReference type="ChEBI" id="CHEBI:15377"/>
        <dbReference type="ChEBI" id="CHEBI:30013"/>
        <dbReference type="ChEBI" id="CHEBI:43474"/>
        <dbReference type="ChEBI" id="CHEBI:61977"/>
        <dbReference type="EC" id="3.1.3.16"/>
    </reaction>
</comment>
<keyword evidence="4" id="KW-0479">Metal-binding</keyword>
<evidence type="ECO:0000313" key="14">
    <source>
        <dbReference type="Proteomes" id="UP000186817"/>
    </source>
</evidence>
<comment type="catalytic activity">
    <reaction evidence="9">
        <text>O-phospho-L-seryl-[protein] + H2O = L-seryl-[protein] + phosphate</text>
        <dbReference type="Rhea" id="RHEA:20629"/>
        <dbReference type="Rhea" id="RHEA-COMP:9863"/>
        <dbReference type="Rhea" id="RHEA-COMP:11604"/>
        <dbReference type="ChEBI" id="CHEBI:15377"/>
        <dbReference type="ChEBI" id="CHEBI:29999"/>
        <dbReference type="ChEBI" id="CHEBI:43474"/>
        <dbReference type="ChEBI" id="CHEBI:83421"/>
        <dbReference type="EC" id="3.1.3.16"/>
    </reaction>
</comment>
<name>A0A1Q9EQK8_SYMMI</name>
<dbReference type="PROSITE" id="PS51746">
    <property type="entry name" value="PPM_2"/>
    <property type="match status" value="1"/>
</dbReference>
<dbReference type="EMBL" id="LSRX01000093">
    <property type="protein sequence ID" value="OLQ09668.1"/>
    <property type="molecule type" value="Genomic_DNA"/>
</dbReference>
<protein>
    <recommendedName>
        <fullName evidence="3">protein-serine/threonine phosphatase</fullName>
        <ecNumber evidence="3">3.1.3.16</ecNumber>
    </recommendedName>
</protein>
<keyword evidence="5" id="KW-0378">Hydrolase</keyword>
<evidence type="ECO:0000313" key="13">
    <source>
        <dbReference type="EMBL" id="OLQ09668.1"/>
    </source>
</evidence>
<dbReference type="SMART" id="SM00332">
    <property type="entry name" value="PP2Cc"/>
    <property type="match status" value="1"/>
</dbReference>
<dbReference type="OrthoDB" id="10264738at2759"/>
<evidence type="ECO:0000256" key="7">
    <source>
        <dbReference type="ARBA" id="ARBA00022912"/>
    </source>
</evidence>
<evidence type="ECO:0000256" key="4">
    <source>
        <dbReference type="ARBA" id="ARBA00022723"/>
    </source>
</evidence>
<dbReference type="GO" id="GO:0004722">
    <property type="term" value="F:protein serine/threonine phosphatase activity"/>
    <property type="evidence" value="ECO:0007669"/>
    <property type="project" value="UniProtKB-EC"/>
</dbReference>
<dbReference type="Proteomes" id="UP000186817">
    <property type="component" value="Unassembled WGS sequence"/>
</dbReference>
<proteinExistence type="inferred from homology"/>
<evidence type="ECO:0000256" key="2">
    <source>
        <dbReference type="ARBA" id="ARBA00006702"/>
    </source>
</evidence>
<gene>
    <name evidence="13" type="ORF">AK812_SmicGene6688</name>
</gene>
<comment type="cofactor">
    <cofactor evidence="1">
        <name>Mn(2+)</name>
        <dbReference type="ChEBI" id="CHEBI:29035"/>
    </cofactor>
</comment>
<reference evidence="13 14" key="1">
    <citation type="submission" date="2016-02" db="EMBL/GenBank/DDBJ databases">
        <title>Genome analysis of coral dinoflagellate symbionts highlights evolutionary adaptations to a symbiotic lifestyle.</title>
        <authorList>
            <person name="Aranda M."/>
            <person name="Li Y."/>
            <person name="Liew Y.J."/>
            <person name="Baumgarten S."/>
            <person name="Simakov O."/>
            <person name="Wilson M."/>
            <person name="Piel J."/>
            <person name="Ashoor H."/>
            <person name="Bougouffa S."/>
            <person name="Bajic V.B."/>
            <person name="Ryu T."/>
            <person name="Ravasi T."/>
            <person name="Bayer T."/>
            <person name="Micklem G."/>
            <person name="Kim H."/>
            <person name="Bhak J."/>
            <person name="Lajeunesse T.C."/>
            <person name="Voolstra C.R."/>
        </authorList>
    </citation>
    <scope>NUCLEOTIDE SEQUENCE [LARGE SCALE GENOMIC DNA]</scope>
    <source>
        <strain evidence="13 14">CCMP2467</strain>
    </source>
</reference>
<dbReference type="Gene3D" id="3.60.40.10">
    <property type="entry name" value="PPM-type phosphatase domain"/>
    <property type="match status" value="1"/>
</dbReference>
<evidence type="ECO:0000256" key="8">
    <source>
        <dbReference type="ARBA" id="ARBA00023211"/>
    </source>
</evidence>
<dbReference type="PANTHER" id="PTHR13832">
    <property type="entry name" value="PROTEIN PHOSPHATASE 2C"/>
    <property type="match status" value="1"/>
</dbReference>
<organism evidence="13 14">
    <name type="scientific">Symbiodinium microadriaticum</name>
    <name type="common">Dinoflagellate</name>
    <name type="synonym">Zooxanthella microadriatica</name>
    <dbReference type="NCBI Taxonomy" id="2951"/>
    <lineage>
        <taxon>Eukaryota</taxon>
        <taxon>Sar</taxon>
        <taxon>Alveolata</taxon>
        <taxon>Dinophyceae</taxon>
        <taxon>Suessiales</taxon>
        <taxon>Symbiodiniaceae</taxon>
        <taxon>Symbiodinium</taxon>
    </lineage>
</organism>
<keyword evidence="14" id="KW-1185">Reference proteome</keyword>
<dbReference type="InterPro" id="IPR001932">
    <property type="entry name" value="PPM-type_phosphatase-like_dom"/>
</dbReference>
<evidence type="ECO:0000256" key="9">
    <source>
        <dbReference type="ARBA" id="ARBA00047761"/>
    </source>
</evidence>
<sequence length="489" mass="53044">MSKLSYRFTFIDIEKTGGSDAQGRAGRVRSASPSRCWASIASPDLTDYEVAKQHLRRLQGGHVASEPAEAPAQSRSRGSVGHPTLCAKPCIQFARGLGCRKGHACGNCHWPHHPVSPDKRQREFSKTLGKEEFFVLLAVLARERALQDGLEDVGFLLAVLEVQAGLTPPAAPTKQKARLLCNLRKVIQSMSFSEMMRMAAGRCRFYVLARCKCARFGIFDGHGGSVVSGRAAQELPNGIQAAALECMPDAEDPTSLPVMAMSEALFELDKALRSDGQGEQGFLQLTGGKAVESSVRNAFGLMGSTAVMAMIECDGAPQLGPPTRIVVANLGDSRAIVCRGGEAIPLSEDHKPEAPTERERIEKAGGCVRRVGPCYRIDGWGLNLSRALGDFHYKAREDLLPSEQKVSVKPDCHYLEVSENDEFLFLGCDGVFELYSSEEAVESIRSRLQEGKPLWQVVEEFVDDCCSENLASTAGRGGDNVSAMVVLLK</sequence>
<keyword evidence="8" id="KW-0464">Manganese</keyword>
<dbReference type="Pfam" id="PF00481">
    <property type="entry name" value="PP2C"/>
    <property type="match status" value="1"/>
</dbReference>
<comment type="caution">
    <text evidence="13">The sequence shown here is derived from an EMBL/GenBank/DDBJ whole genome shotgun (WGS) entry which is preliminary data.</text>
</comment>
<evidence type="ECO:0000259" key="12">
    <source>
        <dbReference type="PROSITE" id="PS51746"/>
    </source>
</evidence>
<evidence type="ECO:0000256" key="10">
    <source>
        <dbReference type="ARBA" id="ARBA00048336"/>
    </source>
</evidence>
<evidence type="ECO:0000256" key="6">
    <source>
        <dbReference type="ARBA" id="ARBA00022842"/>
    </source>
</evidence>
<dbReference type="SUPFAM" id="SSF81606">
    <property type="entry name" value="PP2C-like"/>
    <property type="match status" value="1"/>
</dbReference>
<evidence type="ECO:0000256" key="5">
    <source>
        <dbReference type="ARBA" id="ARBA00022801"/>
    </source>
</evidence>
<dbReference type="InterPro" id="IPR036457">
    <property type="entry name" value="PPM-type-like_dom_sf"/>
</dbReference>
<dbReference type="CDD" id="cd00143">
    <property type="entry name" value="PP2Cc"/>
    <property type="match status" value="1"/>
</dbReference>
<keyword evidence="6" id="KW-0460">Magnesium</keyword>
<dbReference type="EC" id="3.1.3.16" evidence="3"/>